<dbReference type="InterPro" id="IPR028082">
    <property type="entry name" value="Peripla_BP_I"/>
</dbReference>
<dbReference type="Pfam" id="PF02608">
    <property type="entry name" value="Bmp"/>
    <property type="match status" value="1"/>
</dbReference>
<keyword evidence="4 7" id="KW-0732">Signal</keyword>
<keyword evidence="3" id="KW-1003">Cell membrane</keyword>
<dbReference type="InterPro" id="IPR003760">
    <property type="entry name" value="PnrA-like"/>
</dbReference>
<feature type="signal peptide" evidence="7">
    <location>
        <begin position="1"/>
        <end position="30"/>
    </location>
</feature>
<dbReference type="AlphaFoldDB" id="A0A562ITB4"/>
<accession>A0A562ITB4</accession>
<feature type="domain" description="ABC transporter substrate-binding protein PnrA-like" evidence="8">
    <location>
        <begin position="57"/>
        <end position="356"/>
    </location>
</feature>
<evidence type="ECO:0000256" key="2">
    <source>
        <dbReference type="ARBA" id="ARBA00008610"/>
    </source>
</evidence>
<evidence type="ECO:0000256" key="5">
    <source>
        <dbReference type="ARBA" id="ARBA00023136"/>
    </source>
</evidence>
<sequence>MREETVLRRVRGMKAAALLLAGSMALAACASDETDGDSGGSASGGGGDELMVGLAYDTGGRGDKSFNDSAYAGVEAAIEEMGGEVQELSPNDDGSDRAELLTQLAEQGYDPVIGVGFAYGEIIGDIAAEYPETTFAVVDSSVAEMDADNLTGLLFAEEQGSFLAGAAAALKSETGHIGFVGGVENPLIQKFEAGYVAGAQAVDPDIIIDTQYISPAGDFSGFGDPARGRIVAQGMFDAGADIVYHAAGGSGQGVFEAAAASGGRAIGVDSDQYETVGDPALQAVIMTSMLKRVDNAVESFITDFSEGSVDGGQDIVNDLSTDGVGLSTSGGQIDDIQTQIDDYRQQIIDGEIEVPTIP</sequence>
<dbReference type="EMBL" id="VLKF01000001">
    <property type="protein sequence ID" value="TWH74277.1"/>
    <property type="molecule type" value="Genomic_DNA"/>
</dbReference>
<evidence type="ECO:0000313" key="9">
    <source>
        <dbReference type="EMBL" id="TWH74277.1"/>
    </source>
</evidence>
<comment type="similarity">
    <text evidence="2">Belongs to the BMP lipoprotein family.</text>
</comment>
<comment type="subcellular location">
    <subcellularLocation>
        <location evidence="1">Cell membrane</location>
        <topology evidence="1">Lipid-anchor</topology>
    </subcellularLocation>
</comment>
<evidence type="ECO:0000259" key="8">
    <source>
        <dbReference type="Pfam" id="PF02608"/>
    </source>
</evidence>
<proteinExistence type="inferred from homology"/>
<keyword evidence="5" id="KW-0472">Membrane</keyword>
<protein>
    <submittedName>
        <fullName evidence="9">Nucleoside-binding protein</fullName>
    </submittedName>
</protein>
<evidence type="ECO:0000256" key="1">
    <source>
        <dbReference type="ARBA" id="ARBA00004193"/>
    </source>
</evidence>
<dbReference type="GO" id="GO:0005886">
    <property type="term" value="C:plasma membrane"/>
    <property type="evidence" value="ECO:0007669"/>
    <property type="project" value="UniProtKB-SubCell"/>
</dbReference>
<feature type="chain" id="PRO_5039358151" evidence="7">
    <location>
        <begin position="31"/>
        <end position="358"/>
    </location>
</feature>
<reference evidence="9 10" key="1">
    <citation type="submission" date="2019-07" db="EMBL/GenBank/DDBJ databases">
        <title>R&amp;d 2014.</title>
        <authorList>
            <person name="Klenk H.-P."/>
        </authorList>
    </citation>
    <scope>NUCLEOTIDE SEQUENCE [LARGE SCALE GENOMIC DNA]</scope>
    <source>
        <strain evidence="9 10">DSM 45764</strain>
    </source>
</reference>
<dbReference type="Gene3D" id="3.40.50.2300">
    <property type="match status" value="2"/>
</dbReference>
<evidence type="ECO:0000256" key="4">
    <source>
        <dbReference type="ARBA" id="ARBA00022729"/>
    </source>
</evidence>
<dbReference type="CDD" id="cd06354">
    <property type="entry name" value="PBP1_PrnA-like"/>
    <property type="match status" value="1"/>
</dbReference>
<evidence type="ECO:0000256" key="6">
    <source>
        <dbReference type="ARBA" id="ARBA00023288"/>
    </source>
</evidence>
<organism evidence="9 10">
    <name type="scientific">Modestobacter roseus</name>
    <dbReference type="NCBI Taxonomy" id="1181884"/>
    <lineage>
        <taxon>Bacteria</taxon>
        <taxon>Bacillati</taxon>
        <taxon>Actinomycetota</taxon>
        <taxon>Actinomycetes</taxon>
        <taxon>Geodermatophilales</taxon>
        <taxon>Geodermatophilaceae</taxon>
        <taxon>Modestobacter</taxon>
    </lineage>
</organism>
<comment type="caution">
    <text evidence="9">The sequence shown here is derived from an EMBL/GenBank/DDBJ whole genome shotgun (WGS) entry which is preliminary data.</text>
</comment>
<keyword evidence="10" id="KW-1185">Reference proteome</keyword>
<evidence type="ECO:0000256" key="3">
    <source>
        <dbReference type="ARBA" id="ARBA00022475"/>
    </source>
</evidence>
<dbReference type="PANTHER" id="PTHR34296:SF2">
    <property type="entry name" value="ABC TRANSPORTER GUANOSINE-BINDING PROTEIN NUPN"/>
    <property type="match status" value="1"/>
</dbReference>
<dbReference type="SUPFAM" id="SSF53822">
    <property type="entry name" value="Periplasmic binding protein-like I"/>
    <property type="match status" value="1"/>
</dbReference>
<gene>
    <name evidence="9" type="ORF">JD78_02812</name>
</gene>
<dbReference type="PANTHER" id="PTHR34296">
    <property type="entry name" value="TRANSCRIPTIONAL ACTIVATOR PROTEIN MED"/>
    <property type="match status" value="1"/>
</dbReference>
<evidence type="ECO:0000256" key="7">
    <source>
        <dbReference type="SAM" id="SignalP"/>
    </source>
</evidence>
<evidence type="ECO:0000313" key="10">
    <source>
        <dbReference type="Proteomes" id="UP000321490"/>
    </source>
</evidence>
<dbReference type="InterPro" id="IPR050957">
    <property type="entry name" value="BMP_lipoprotein"/>
</dbReference>
<dbReference type="PROSITE" id="PS51257">
    <property type="entry name" value="PROKAR_LIPOPROTEIN"/>
    <property type="match status" value="1"/>
</dbReference>
<dbReference type="Proteomes" id="UP000321490">
    <property type="component" value="Unassembled WGS sequence"/>
</dbReference>
<name>A0A562ITB4_9ACTN</name>
<keyword evidence="6" id="KW-0449">Lipoprotein</keyword>